<gene>
    <name evidence="3" type="ORF">DFR68_105165</name>
</gene>
<feature type="domain" description="DUF4440" evidence="2">
    <location>
        <begin position="28"/>
        <end position="139"/>
    </location>
</feature>
<evidence type="ECO:0000313" key="3">
    <source>
        <dbReference type="EMBL" id="RDI50688.1"/>
    </source>
</evidence>
<sequence length="152" mass="16322">MTDMNAAHAEAPTVEDTATDHTDDTAAIRRLVADVEAGYNTNDAELMTSGFIGNATVVNAVGTLLTGRDELLTSSRAGLAGFLKDEYVRYDVTDITFLRPDVAIAHKVARATTADGEPIDADPAMIALYVLVKEDGRWWAAARQNTLIPRTA</sequence>
<evidence type="ECO:0000313" key="4">
    <source>
        <dbReference type="Proteomes" id="UP000255355"/>
    </source>
</evidence>
<dbReference type="NCBIfam" id="TIGR02246">
    <property type="entry name" value="SgcJ/EcaC family oxidoreductase"/>
    <property type="match status" value="1"/>
</dbReference>
<dbReference type="Pfam" id="PF14534">
    <property type="entry name" value="DUF4440"/>
    <property type="match status" value="1"/>
</dbReference>
<dbReference type="STRING" id="1210089.GCA_001613165_02619"/>
<dbReference type="Proteomes" id="UP000255355">
    <property type="component" value="Unassembled WGS sequence"/>
</dbReference>
<dbReference type="InterPro" id="IPR027843">
    <property type="entry name" value="DUF4440"/>
</dbReference>
<feature type="region of interest" description="Disordered" evidence="1">
    <location>
        <begin position="1"/>
        <end position="22"/>
    </location>
</feature>
<dbReference type="SUPFAM" id="SSF54427">
    <property type="entry name" value="NTF2-like"/>
    <property type="match status" value="1"/>
</dbReference>
<dbReference type="Gene3D" id="3.10.450.50">
    <property type="match status" value="1"/>
</dbReference>
<comment type="caution">
    <text evidence="3">The sequence shown here is derived from an EMBL/GenBank/DDBJ whole genome shotgun (WGS) entry which is preliminary data.</text>
</comment>
<dbReference type="InterPro" id="IPR011944">
    <property type="entry name" value="Steroid_delta5-4_isomerase"/>
</dbReference>
<evidence type="ECO:0000256" key="1">
    <source>
        <dbReference type="SAM" id="MobiDB-lite"/>
    </source>
</evidence>
<keyword evidence="4" id="KW-1185">Reference proteome</keyword>
<reference evidence="3 4" key="1">
    <citation type="submission" date="2018-07" db="EMBL/GenBank/DDBJ databases">
        <title>Genomic Encyclopedia of Type Strains, Phase IV (KMG-IV): sequencing the most valuable type-strain genomes for metagenomic binning, comparative biology and taxonomic classification.</title>
        <authorList>
            <person name="Goeker M."/>
        </authorList>
    </citation>
    <scope>NUCLEOTIDE SEQUENCE [LARGE SCALE GENOMIC DNA]</scope>
    <source>
        <strain evidence="3 4">DSM 44952</strain>
    </source>
</reference>
<evidence type="ECO:0000259" key="2">
    <source>
        <dbReference type="Pfam" id="PF14534"/>
    </source>
</evidence>
<protein>
    <submittedName>
        <fullName evidence="3">Uncharacterized protein (TIGR02246 family)</fullName>
    </submittedName>
</protein>
<dbReference type="AlphaFoldDB" id="A0A370H4I4"/>
<proteinExistence type="predicted"/>
<name>A0A370H4I4_9NOCA</name>
<dbReference type="InterPro" id="IPR032710">
    <property type="entry name" value="NTF2-like_dom_sf"/>
</dbReference>
<accession>A0A370H4I4</accession>
<organism evidence="3 4">
    <name type="scientific">Nocardia mexicana</name>
    <dbReference type="NCBI Taxonomy" id="279262"/>
    <lineage>
        <taxon>Bacteria</taxon>
        <taxon>Bacillati</taxon>
        <taxon>Actinomycetota</taxon>
        <taxon>Actinomycetes</taxon>
        <taxon>Mycobacteriales</taxon>
        <taxon>Nocardiaceae</taxon>
        <taxon>Nocardia</taxon>
    </lineage>
</organism>
<dbReference type="EMBL" id="QQAZ01000005">
    <property type="protein sequence ID" value="RDI50688.1"/>
    <property type="molecule type" value="Genomic_DNA"/>
</dbReference>